<accession>A0ABD6C7G9</accession>
<gene>
    <name evidence="1" type="ORF">ACFR9U_04555</name>
</gene>
<dbReference type="RefSeq" id="WP_247376283.1">
    <property type="nucleotide sequence ID" value="NZ_JALLGV010000002.1"/>
</dbReference>
<dbReference type="AlphaFoldDB" id="A0ABD6C7G9"/>
<keyword evidence="2" id="KW-1185">Reference proteome</keyword>
<reference evidence="1 2" key="1">
    <citation type="journal article" date="2019" name="Int. J. Syst. Evol. Microbiol.">
        <title>The Global Catalogue of Microorganisms (GCM) 10K type strain sequencing project: providing services to taxonomists for standard genome sequencing and annotation.</title>
        <authorList>
            <consortium name="The Broad Institute Genomics Platform"/>
            <consortium name="The Broad Institute Genome Sequencing Center for Infectious Disease"/>
            <person name="Wu L."/>
            <person name="Ma J."/>
        </authorList>
    </citation>
    <scope>NUCLEOTIDE SEQUENCE [LARGE SCALE GENOMIC DNA]</scope>
    <source>
        <strain evidence="1 2">CGMCC 1.12125</strain>
    </source>
</reference>
<evidence type="ECO:0000313" key="2">
    <source>
        <dbReference type="Proteomes" id="UP001597119"/>
    </source>
</evidence>
<name>A0ABD6C7G9_9EURY</name>
<sequence length="327" mass="37541">MNDVAGSDPVDQVRKVIQDYIRPNNHLLTMERIYENQFGEEISFNSWTEVFDEYSSIEWTDTKAKEFIILTKHFVEGPDDISETYFDILSPPELTVDDLSHELERVQYQPEAEGKNREGFQFSVTDDLIKGRYVYVDIDTQVTFTGGVNDFVTEGAIEFRIRPEDQLLIIESTRVIDVQKAKSVFGSQTNLEISVSANLVLQPDNAHERMNSFLDSFSDDLEEEEGPSLVEVNSVSLYHPDPQEDTEEIDFSGSNLWESENVQEHIDNGWIIKGIKLTIYFRDSLYDVRIGAGDVMSYSTISSIKNFKDGNELMDEIRGRFLTHLRS</sequence>
<proteinExistence type="predicted"/>
<comment type="caution">
    <text evidence="1">The sequence shown here is derived from an EMBL/GenBank/DDBJ whole genome shotgun (WGS) entry which is preliminary data.</text>
</comment>
<protein>
    <submittedName>
        <fullName evidence="1">Uncharacterized protein</fullName>
    </submittedName>
</protein>
<organism evidence="1 2">
    <name type="scientific">Halorientalis brevis</name>
    <dbReference type="NCBI Taxonomy" id="1126241"/>
    <lineage>
        <taxon>Archaea</taxon>
        <taxon>Methanobacteriati</taxon>
        <taxon>Methanobacteriota</taxon>
        <taxon>Stenosarchaea group</taxon>
        <taxon>Halobacteria</taxon>
        <taxon>Halobacteriales</taxon>
        <taxon>Haloarculaceae</taxon>
        <taxon>Halorientalis</taxon>
    </lineage>
</organism>
<dbReference type="Proteomes" id="UP001597119">
    <property type="component" value="Unassembled WGS sequence"/>
</dbReference>
<dbReference type="EMBL" id="JBHUDJ010000002">
    <property type="protein sequence ID" value="MFD1586241.1"/>
    <property type="molecule type" value="Genomic_DNA"/>
</dbReference>
<evidence type="ECO:0000313" key="1">
    <source>
        <dbReference type="EMBL" id="MFD1586241.1"/>
    </source>
</evidence>